<dbReference type="GO" id="GO:0030151">
    <property type="term" value="F:molybdenum ion binding"/>
    <property type="evidence" value="ECO:0007669"/>
    <property type="project" value="InterPro"/>
</dbReference>
<dbReference type="PROSITE" id="PS51340">
    <property type="entry name" value="MOSC"/>
    <property type="match status" value="1"/>
</dbReference>
<sequence length="324" mass="36884">MTTGWNGWLVVPLLAVVAVGALIWKKRRRTYHKVGSVSKLLFFPMKSIQAIEVKEGKCTNLGFEINGLLDRSFMLINDEKKVYINLNEAPKLALLTPKFSGQNLIISGPNVSPLTIKLEDAPNPKAEIIECQLIGELAYVVDCGEEANQWFRDYLNMPNIRLVRHFPNLPKRKFVQNHPFYKSLRKKYTVALQNLAAFHVLSQASIDDLNDRLEKKISIYNFRPNILVDGCEPYAEDSWKCIKFGNEVEILNATPSTRCLLTTYDPDIGHVTQKEPLKTLRKYRIPADKEMRKKLGPRACLGVLCFALKEGTIKVNDDVFANFD</sequence>
<dbReference type="GO" id="GO:0003824">
    <property type="term" value="F:catalytic activity"/>
    <property type="evidence" value="ECO:0007669"/>
    <property type="project" value="InterPro"/>
</dbReference>
<organism evidence="3">
    <name type="scientific">Parasteatoda tepidariorum</name>
    <name type="common">Common house spider</name>
    <name type="synonym">Achaearanea tepidariorum</name>
    <dbReference type="NCBI Taxonomy" id="114398"/>
    <lineage>
        <taxon>Eukaryota</taxon>
        <taxon>Metazoa</taxon>
        <taxon>Ecdysozoa</taxon>
        <taxon>Arthropoda</taxon>
        <taxon>Chelicerata</taxon>
        <taxon>Arachnida</taxon>
        <taxon>Araneae</taxon>
        <taxon>Araneomorphae</taxon>
        <taxon>Entelegynae</taxon>
        <taxon>Araneoidea</taxon>
        <taxon>Theridiidae</taxon>
        <taxon>Parasteatoda</taxon>
    </lineage>
</organism>
<dbReference type="Pfam" id="PF03473">
    <property type="entry name" value="MOSC"/>
    <property type="match status" value="1"/>
</dbReference>
<dbReference type="SUPFAM" id="SSF50800">
    <property type="entry name" value="PK beta-barrel domain-like"/>
    <property type="match status" value="1"/>
</dbReference>
<keyword evidence="1" id="KW-0472">Membrane</keyword>
<dbReference type="InterPro" id="IPR011037">
    <property type="entry name" value="Pyrv_Knase-like_insert_dom_sf"/>
</dbReference>
<name>A0A2L2YA72_PARTP</name>
<feature type="domain" description="MOSC" evidence="2">
    <location>
        <begin position="169"/>
        <end position="322"/>
    </location>
</feature>
<protein>
    <submittedName>
        <fullName evidence="3">MOSC domain-containing protein 1, mitochondrial</fullName>
    </submittedName>
</protein>
<proteinExistence type="evidence at transcript level"/>
<dbReference type="InterPro" id="IPR005302">
    <property type="entry name" value="MoCF_Sase_C"/>
</dbReference>
<evidence type="ECO:0000256" key="1">
    <source>
        <dbReference type="SAM" id="Phobius"/>
    </source>
</evidence>
<dbReference type="Pfam" id="PF03476">
    <property type="entry name" value="MOSC_N"/>
    <property type="match status" value="1"/>
</dbReference>
<evidence type="ECO:0000313" key="3">
    <source>
        <dbReference type="EMBL" id="LAA05051.1"/>
    </source>
</evidence>
<accession>A0A2L2YA72</accession>
<dbReference type="GO" id="GO:0030170">
    <property type="term" value="F:pyridoxal phosphate binding"/>
    <property type="evidence" value="ECO:0007669"/>
    <property type="project" value="InterPro"/>
</dbReference>
<dbReference type="InterPro" id="IPR005303">
    <property type="entry name" value="MOCOS_middle"/>
</dbReference>
<dbReference type="PANTHER" id="PTHR14237">
    <property type="entry name" value="MOLYBDOPTERIN COFACTOR SULFURASE MOSC"/>
    <property type="match status" value="1"/>
</dbReference>
<dbReference type="EMBL" id="IAAA01014012">
    <property type="protein sequence ID" value="LAA05051.1"/>
    <property type="molecule type" value="mRNA"/>
</dbReference>
<dbReference type="SUPFAM" id="SSF141673">
    <property type="entry name" value="MOSC N-terminal domain-like"/>
    <property type="match status" value="1"/>
</dbReference>
<dbReference type="PANTHER" id="PTHR14237:SF19">
    <property type="entry name" value="MITOCHONDRIAL AMIDOXIME REDUCING COMPONENT 1"/>
    <property type="match status" value="1"/>
</dbReference>
<dbReference type="AlphaFoldDB" id="A0A2L2YA72"/>
<reference evidence="3" key="1">
    <citation type="journal article" date="2016" name="Mol. Ecol. Resour.">
        <title>Evaluation of the impact of RNA preservation methods of spiders for de novo transcriptome assembly.</title>
        <authorList>
            <person name="Kono N."/>
            <person name="Nakamura H."/>
            <person name="Ito Y."/>
            <person name="Tomita M."/>
            <person name="Arakawa K."/>
        </authorList>
    </citation>
    <scope>NUCLEOTIDE SEQUENCE</scope>
    <source>
        <tissue evidence="3">Whole body</tissue>
    </source>
</reference>
<evidence type="ECO:0000259" key="2">
    <source>
        <dbReference type="PROSITE" id="PS51340"/>
    </source>
</evidence>
<feature type="transmembrane region" description="Helical" evidence="1">
    <location>
        <begin position="6"/>
        <end position="24"/>
    </location>
</feature>
<keyword evidence="1" id="KW-1133">Transmembrane helix</keyword>
<keyword evidence="1" id="KW-0812">Transmembrane</keyword>
<dbReference type="OrthoDB" id="6426255at2759"/>